<dbReference type="InterPro" id="IPR008335">
    <property type="entry name" value="Mopterin_OxRdtase_euk"/>
</dbReference>
<dbReference type="PANTHER" id="PTHR19372">
    <property type="entry name" value="SULFITE REDUCTASE"/>
    <property type="match status" value="1"/>
</dbReference>
<organism evidence="10">
    <name type="scientific">Ananas comosus var. bracteatus</name>
    <name type="common">red pineapple</name>
    <dbReference type="NCBI Taxonomy" id="296719"/>
    <lineage>
        <taxon>Eukaryota</taxon>
        <taxon>Viridiplantae</taxon>
        <taxon>Streptophyta</taxon>
        <taxon>Embryophyta</taxon>
        <taxon>Tracheophyta</taxon>
        <taxon>Spermatophyta</taxon>
        <taxon>Magnoliopsida</taxon>
        <taxon>Liliopsida</taxon>
        <taxon>Poales</taxon>
        <taxon>Bromeliaceae</taxon>
        <taxon>Bromelioideae</taxon>
        <taxon>Ananas</taxon>
    </lineage>
</organism>
<dbReference type="InterPro" id="IPR014756">
    <property type="entry name" value="Ig_E-set"/>
</dbReference>
<dbReference type="Pfam" id="PF03404">
    <property type="entry name" value="Mo-co_dimer"/>
    <property type="match status" value="1"/>
</dbReference>
<proteinExistence type="predicted"/>
<dbReference type="FunFam" id="2.60.40.650:FF:000002">
    <property type="entry name" value="sulfite oxidase"/>
    <property type="match status" value="1"/>
</dbReference>
<keyword evidence="6" id="KW-0479">Metal-binding</keyword>
<dbReference type="GO" id="GO:0006790">
    <property type="term" value="P:sulfur compound metabolic process"/>
    <property type="evidence" value="ECO:0007669"/>
    <property type="project" value="TreeGrafter"/>
</dbReference>
<reference evidence="10" key="1">
    <citation type="submission" date="2020-07" db="EMBL/GenBank/DDBJ databases">
        <authorList>
            <person name="Lin J."/>
        </authorList>
    </citation>
    <scope>NUCLEOTIDE SEQUENCE</scope>
</reference>
<evidence type="ECO:0000256" key="7">
    <source>
        <dbReference type="ARBA" id="ARBA00023002"/>
    </source>
</evidence>
<evidence type="ECO:0000259" key="9">
    <source>
        <dbReference type="Pfam" id="PF03404"/>
    </source>
</evidence>
<keyword evidence="5" id="KW-0500">Molybdenum</keyword>
<comment type="cofactor">
    <cofactor evidence="1">
        <name>Mo-molybdopterin</name>
        <dbReference type="ChEBI" id="CHEBI:71302"/>
    </cofactor>
</comment>
<dbReference type="GO" id="GO:0043546">
    <property type="term" value="F:molybdopterin cofactor binding"/>
    <property type="evidence" value="ECO:0007669"/>
    <property type="project" value="TreeGrafter"/>
</dbReference>
<evidence type="ECO:0000256" key="3">
    <source>
        <dbReference type="ARBA" id="ARBA00004971"/>
    </source>
</evidence>
<sequence>MMGGGGHVKPGVRVDPLALDNGLREDTFGWARVWLLALGPSGQLLVRGVTSSGSILQVAFPGFCGLTEVRCGGLGELCGRGSNLGFGEFGSGMDLECAVQFFEIESSPVIDPGLGEKIGDGDGILVLPSCAICSLEDTNVLKKGEVIVAGYAVSGGGRGIERVDISVDGGKTWLEASRCQKSDVPYVSCDVTSDKWAWVFFKAVVDITEDSTIIAKAVDSSANVQPERVETIWNLRGILNTSWHRIRSKLLHELQFLPEVTRKVISAPILALHCRTRKRKLYWLSLVVFCTHDACAQRLNNAGFATLIKGRFSWVFNI</sequence>
<evidence type="ECO:0000256" key="6">
    <source>
        <dbReference type="ARBA" id="ARBA00022723"/>
    </source>
</evidence>
<dbReference type="InterPro" id="IPR005066">
    <property type="entry name" value="MoCF_OxRdtse_dimer"/>
</dbReference>
<evidence type="ECO:0000256" key="5">
    <source>
        <dbReference type="ARBA" id="ARBA00022505"/>
    </source>
</evidence>
<name>A0A6V7NPG8_ANACO</name>
<gene>
    <name evidence="10" type="ORF">CB5_LOCUS3435</name>
</gene>
<dbReference type="GO" id="GO:0030151">
    <property type="term" value="F:molybdenum ion binding"/>
    <property type="evidence" value="ECO:0007669"/>
    <property type="project" value="InterPro"/>
</dbReference>
<dbReference type="PRINTS" id="PR00407">
    <property type="entry name" value="EUMOPTERIN"/>
</dbReference>
<dbReference type="EMBL" id="LR862140">
    <property type="protein sequence ID" value="CAD1820224.1"/>
    <property type="molecule type" value="Genomic_DNA"/>
</dbReference>
<dbReference type="PANTHER" id="PTHR19372:SF7">
    <property type="entry name" value="SULFITE OXIDASE, MITOCHONDRIAL"/>
    <property type="match status" value="1"/>
</dbReference>
<feature type="domain" description="Moybdenum cofactor oxidoreductase dimerisation" evidence="9">
    <location>
        <begin position="130"/>
        <end position="247"/>
    </location>
</feature>
<evidence type="ECO:0000313" key="10">
    <source>
        <dbReference type="EMBL" id="CAD1820224.1"/>
    </source>
</evidence>
<dbReference type="SUPFAM" id="SSF81296">
    <property type="entry name" value="E set domains"/>
    <property type="match status" value="1"/>
</dbReference>
<comment type="pathway">
    <text evidence="3">Energy metabolism; sulfur metabolism.</text>
</comment>
<dbReference type="GO" id="GO:0005739">
    <property type="term" value="C:mitochondrion"/>
    <property type="evidence" value="ECO:0007669"/>
    <property type="project" value="TreeGrafter"/>
</dbReference>
<protein>
    <recommendedName>
        <fullName evidence="8">Sulfite oxidase</fullName>
        <ecNumber evidence="4">1.8.3.1</ecNumber>
    </recommendedName>
</protein>
<dbReference type="Gene3D" id="2.60.40.650">
    <property type="match status" value="1"/>
</dbReference>
<accession>A0A6V7NPG8</accession>
<evidence type="ECO:0000256" key="4">
    <source>
        <dbReference type="ARBA" id="ARBA00012505"/>
    </source>
</evidence>
<dbReference type="AlphaFoldDB" id="A0A6V7NPG8"/>
<dbReference type="EC" id="1.8.3.1" evidence="4"/>
<evidence type="ECO:0000256" key="2">
    <source>
        <dbReference type="ARBA" id="ARBA00004678"/>
    </source>
</evidence>
<keyword evidence="7" id="KW-0560">Oxidoreductase</keyword>
<evidence type="ECO:0000256" key="1">
    <source>
        <dbReference type="ARBA" id="ARBA00001924"/>
    </source>
</evidence>
<comment type="pathway">
    <text evidence="2">Sulfur metabolism.</text>
</comment>
<dbReference type="GO" id="GO:0008482">
    <property type="term" value="F:sulfite oxidase activity"/>
    <property type="evidence" value="ECO:0007669"/>
    <property type="project" value="UniProtKB-EC"/>
</dbReference>
<evidence type="ECO:0000256" key="8">
    <source>
        <dbReference type="ARBA" id="ARBA00070338"/>
    </source>
</evidence>
<dbReference type="GO" id="GO:0020037">
    <property type="term" value="F:heme binding"/>
    <property type="evidence" value="ECO:0007669"/>
    <property type="project" value="TreeGrafter"/>
</dbReference>